<dbReference type="EMBL" id="BJZU01000021">
    <property type="protein sequence ID" value="GEP03397.1"/>
    <property type="molecule type" value="Genomic_DNA"/>
</dbReference>
<dbReference type="AlphaFoldDB" id="A0A512J0C9"/>
<evidence type="ECO:0000256" key="1">
    <source>
        <dbReference type="SAM" id="MobiDB-lite"/>
    </source>
</evidence>
<evidence type="ECO:0000313" key="3">
    <source>
        <dbReference type="EMBL" id="GLS63408.1"/>
    </source>
</evidence>
<feature type="region of interest" description="Disordered" evidence="1">
    <location>
        <begin position="244"/>
        <end position="263"/>
    </location>
</feature>
<gene>
    <name evidence="3" type="ORF">GCM10007888_17890</name>
    <name evidence="2" type="ORF">MOX02_14350</name>
</gene>
<dbReference type="EMBL" id="BSPK01000021">
    <property type="protein sequence ID" value="GLS63408.1"/>
    <property type="molecule type" value="Genomic_DNA"/>
</dbReference>
<organism evidence="2 4">
    <name type="scientific">Methylobacterium oxalidis</name>
    <dbReference type="NCBI Taxonomy" id="944322"/>
    <lineage>
        <taxon>Bacteria</taxon>
        <taxon>Pseudomonadati</taxon>
        <taxon>Pseudomonadota</taxon>
        <taxon>Alphaproteobacteria</taxon>
        <taxon>Hyphomicrobiales</taxon>
        <taxon>Methylobacteriaceae</taxon>
        <taxon>Methylobacterium</taxon>
    </lineage>
</organism>
<dbReference type="Proteomes" id="UP001156856">
    <property type="component" value="Unassembled WGS sequence"/>
</dbReference>
<dbReference type="RefSeq" id="WP_147025115.1">
    <property type="nucleotide sequence ID" value="NZ_BJZU01000021.1"/>
</dbReference>
<reference evidence="2 4" key="3">
    <citation type="submission" date="2019-07" db="EMBL/GenBank/DDBJ databases">
        <title>Whole genome shotgun sequence of Methylobacterium oxalidis NBRC 107715.</title>
        <authorList>
            <person name="Hosoyama A."/>
            <person name="Uohara A."/>
            <person name="Ohji S."/>
            <person name="Ichikawa N."/>
        </authorList>
    </citation>
    <scope>NUCLEOTIDE SEQUENCE [LARGE SCALE GENOMIC DNA]</scope>
    <source>
        <strain evidence="2 4">NBRC 107715</strain>
    </source>
</reference>
<evidence type="ECO:0000313" key="5">
    <source>
        <dbReference type="Proteomes" id="UP001156856"/>
    </source>
</evidence>
<keyword evidence="5" id="KW-1185">Reference proteome</keyword>
<sequence>MTKQLLIYERAVPVTRQRHGSWSVKAGTTFEFARGVNSVPLMVAEFGNAAAEYTIVFGGAADEIIPVALLGIRDNENLYVNDSGAWAGNYVPAFLRRYPFVFSSDNANEADATFTLCVDEEFSGCNDEGRGERLFDADGERTQYLQNVLGFLQAYQVQFQRTKDFVKRLQDLDLLEPMQAQFTLRTGQRSTLSGFSVVNRDRLKALPADRLAELMQADELELIYLHLGSLRNLTPIAERIGGAAEPADTAPATPADFETSGNA</sequence>
<proteinExistence type="predicted"/>
<reference evidence="5" key="2">
    <citation type="journal article" date="2019" name="Int. J. Syst. Evol. Microbiol.">
        <title>The Global Catalogue of Microorganisms (GCM) 10K type strain sequencing project: providing services to taxonomists for standard genome sequencing and annotation.</title>
        <authorList>
            <consortium name="The Broad Institute Genomics Platform"/>
            <consortium name="The Broad Institute Genome Sequencing Center for Infectious Disease"/>
            <person name="Wu L."/>
            <person name="Ma J."/>
        </authorList>
    </citation>
    <scope>NUCLEOTIDE SEQUENCE [LARGE SCALE GENOMIC DNA]</scope>
    <source>
        <strain evidence="5">NBRC 107715</strain>
    </source>
</reference>
<protein>
    <submittedName>
        <fullName evidence="2">Peptidase</fullName>
    </submittedName>
</protein>
<reference evidence="3" key="1">
    <citation type="journal article" date="2014" name="Int. J. Syst. Evol. Microbiol.">
        <title>Complete genome of a new Firmicutes species belonging to the dominant human colonic microbiota ('Ruminococcus bicirculans') reveals two chromosomes and a selective capacity to utilize plant glucans.</title>
        <authorList>
            <consortium name="NISC Comparative Sequencing Program"/>
            <person name="Wegmann U."/>
            <person name="Louis P."/>
            <person name="Goesmann A."/>
            <person name="Henrissat B."/>
            <person name="Duncan S.H."/>
            <person name="Flint H.J."/>
        </authorList>
    </citation>
    <scope>NUCLEOTIDE SEQUENCE</scope>
    <source>
        <strain evidence="3">NBRC 107715</strain>
    </source>
</reference>
<dbReference type="Pfam" id="PF07277">
    <property type="entry name" value="SapC"/>
    <property type="match status" value="1"/>
</dbReference>
<comment type="caution">
    <text evidence="2">The sequence shown here is derived from an EMBL/GenBank/DDBJ whole genome shotgun (WGS) entry which is preliminary data.</text>
</comment>
<dbReference type="InterPro" id="IPR010836">
    <property type="entry name" value="SapC"/>
</dbReference>
<evidence type="ECO:0000313" key="2">
    <source>
        <dbReference type="EMBL" id="GEP03397.1"/>
    </source>
</evidence>
<reference evidence="3" key="4">
    <citation type="submission" date="2023-01" db="EMBL/GenBank/DDBJ databases">
        <title>Draft genome sequence of Methylobacterium oxalidis strain NBRC 107715.</title>
        <authorList>
            <person name="Sun Q."/>
            <person name="Mori K."/>
        </authorList>
    </citation>
    <scope>NUCLEOTIDE SEQUENCE</scope>
    <source>
        <strain evidence="3">NBRC 107715</strain>
    </source>
</reference>
<dbReference type="OrthoDB" id="9806524at2"/>
<name>A0A512J0C9_9HYPH</name>
<evidence type="ECO:0000313" key="4">
    <source>
        <dbReference type="Proteomes" id="UP000321960"/>
    </source>
</evidence>
<accession>A0A512J0C9</accession>
<dbReference type="Proteomes" id="UP000321960">
    <property type="component" value="Unassembled WGS sequence"/>
</dbReference>